<sequence length="159" mass="17052">MDRHVPVHPLPEEIQKCRRDKSIPNRSAVDSGTPPGREAEVELTRERWPSIPCCEDANAEERSSVCLLAPCVCRPIPAAPGQEGAVPPHAAPTLSTPAANGKLRGRCLGAAVCGGPLPHLGAPGYNSIDFSGVTPNLYWCGKKIRLIFFKLNLLLVKDA</sequence>
<accession>M7AW54</accession>
<evidence type="ECO:0000313" key="3">
    <source>
        <dbReference type="Proteomes" id="UP000031443"/>
    </source>
</evidence>
<organism evidence="2 3">
    <name type="scientific">Chelonia mydas</name>
    <name type="common">Green sea-turtle</name>
    <name type="synonym">Chelonia agassizi</name>
    <dbReference type="NCBI Taxonomy" id="8469"/>
    <lineage>
        <taxon>Eukaryota</taxon>
        <taxon>Metazoa</taxon>
        <taxon>Chordata</taxon>
        <taxon>Craniata</taxon>
        <taxon>Vertebrata</taxon>
        <taxon>Euteleostomi</taxon>
        <taxon>Archelosauria</taxon>
        <taxon>Testudinata</taxon>
        <taxon>Testudines</taxon>
        <taxon>Cryptodira</taxon>
        <taxon>Durocryptodira</taxon>
        <taxon>Americhelydia</taxon>
        <taxon>Chelonioidea</taxon>
        <taxon>Cheloniidae</taxon>
        <taxon>Chelonia</taxon>
    </lineage>
</organism>
<protein>
    <submittedName>
        <fullName evidence="2">Uncharacterized protein</fullName>
    </submittedName>
</protein>
<reference evidence="3" key="1">
    <citation type="journal article" date="2013" name="Nat. Genet.">
        <title>The draft genomes of soft-shell turtle and green sea turtle yield insights into the development and evolution of the turtle-specific body plan.</title>
        <authorList>
            <person name="Wang Z."/>
            <person name="Pascual-Anaya J."/>
            <person name="Zadissa A."/>
            <person name="Li W."/>
            <person name="Niimura Y."/>
            <person name="Huang Z."/>
            <person name="Li C."/>
            <person name="White S."/>
            <person name="Xiong Z."/>
            <person name="Fang D."/>
            <person name="Wang B."/>
            <person name="Ming Y."/>
            <person name="Chen Y."/>
            <person name="Zheng Y."/>
            <person name="Kuraku S."/>
            <person name="Pignatelli M."/>
            <person name="Herrero J."/>
            <person name="Beal K."/>
            <person name="Nozawa M."/>
            <person name="Li Q."/>
            <person name="Wang J."/>
            <person name="Zhang H."/>
            <person name="Yu L."/>
            <person name="Shigenobu S."/>
            <person name="Wang J."/>
            <person name="Liu J."/>
            <person name="Flicek P."/>
            <person name="Searle S."/>
            <person name="Wang J."/>
            <person name="Kuratani S."/>
            <person name="Yin Y."/>
            <person name="Aken B."/>
            <person name="Zhang G."/>
            <person name="Irie N."/>
        </authorList>
    </citation>
    <scope>NUCLEOTIDE SEQUENCE [LARGE SCALE GENOMIC DNA]</scope>
</reference>
<feature type="compositionally biased region" description="Basic and acidic residues" evidence="1">
    <location>
        <begin position="1"/>
        <end position="23"/>
    </location>
</feature>
<feature type="region of interest" description="Disordered" evidence="1">
    <location>
        <begin position="1"/>
        <end position="41"/>
    </location>
</feature>
<keyword evidence="3" id="KW-1185">Reference proteome</keyword>
<dbReference type="Proteomes" id="UP000031443">
    <property type="component" value="Unassembled WGS sequence"/>
</dbReference>
<evidence type="ECO:0000313" key="2">
    <source>
        <dbReference type="EMBL" id="EMP28959.1"/>
    </source>
</evidence>
<gene>
    <name evidence="2" type="ORF">UY3_13989</name>
</gene>
<evidence type="ECO:0000256" key="1">
    <source>
        <dbReference type="SAM" id="MobiDB-lite"/>
    </source>
</evidence>
<dbReference type="AlphaFoldDB" id="M7AW54"/>
<dbReference type="EMBL" id="KB559790">
    <property type="protein sequence ID" value="EMP28959.1"/>
    <property type="molecule type" value="Genomic_DNA"/>
</dbReference>
<name>M7AW54_CHEMY</name>
<proteinExistence type="predicted"/>